<proteinExistence type="predicted"/>
<feature type="compositionally biased region" description="Acidic residues" evidence="1">
    <location>
        <begin position="79"/>
        <end position="98"/>
    </location>
</feature>
<evidence type="ECO:0000313" key="2">
    <source>
        <dbReference type="EMBL" id="KAI5614843.1"/>
    </source>
</evidence>
<dbReference type="AlphaFoldDB" id="A0AAD5ADW7"/>
<accession>A0AAD5ADW7</accession>
<dbReference type="EMBL" id="MU557501">
    <property type="protein sequence ID" value="KAI5614843.1"/>
    <property type="molecule type" value="Genomic_DNA"/>
</dbReference>
<gene>
    <name evidence="2" type="ORF">C0J50_10997</name>
</gene>
<keyword evidence="3" id="KW-1185">Reference proteome</keyword>
<protein>
    <submittedName>
        <fullName evidence="2">Uncharacterized protein</fullName>
    </submittedName>
</protein>
<comment type="caution">
    <text evidence="2">The sequence shown here is derived from an EMBL/GenBank/DDBJ whole genome shotgun (WGS) entry which is preliminary data.</text>
</comment>
<sequence length="98" mass="11484">MDVGKIRAITGRRNVFSEQDYFFVTVRRIYFTLPREQWCYDFHCLGKKPGCKLGETHLERSVAGATLFNSAPKAREEDQRGEDEDDDDDEEEGLWLYD</sequence>
<feature type="region of interest" description="Disordered" evidence="1">
    <location>
        <begin position="69"/>
        <end position="98"/>
    </location>
</feature>
<name>A0AAD5ADW7_SILAS</name>
<evidence type="ECO:0000256" key="1">
    <source>
        <dbReference type="SAM" id="MobiDB-lite"/>
    </source>
</evidence>
<dbReference type="Proteomes" id="UP001205998">
    <property type="component" value="Unassembled WGS sequence"/>
</dbReference>
<evidence type="ECO:0000313" key="3">
    <source>
        <dbReference type="Proteomes" id="UP001205998"/>
    </source>
</evidence>
<organism evidence="2 3">
    <name type="scientific">Silurus asotus</name>
    <name type="common">Amur catfish</name>
    <name type="synonym">Parasilurus asotus</name>
    <dbReference type="NCBI Taxonomy" id="30991"/>
    <lineage>
        <taxon>Eukaryota</taxon>
        <taxon>Metazoa</taxon>
        <taxon>Chordata</taxon>
        <taxon>Craniata</taxon>
        <taxon>Vertebrata</taxon>
        <taxon>Euteleostomi</taxon>
        <taxon>Actinopterygii</taxon>
        <taxon>Neopterygii</taxon>
        <taxon>Teleostei</taxon>
        <taxon>Ostariophysi</taxon>
        <taxon>Siluriformes</taxon>
        <taxon>Siluridae</taxon>
        <taxon>Silurus</taxon>
    </lineage>
</organism>
<reference evidence="2" key="1">
    <citation type="submission" date="2018-07" db="EMBL/GenBank/DDBJ databases">
        <title>Comparative genomics of catfishes provides insights into carnivory and benthic adaptation.</title>
        <authorList>
            <person name="Zhang Y."/>
            <person name="Wang D."/>
            <person name="Peng Z."/>
            <person name="Zheng S."/>
            <person name="Shao F."/>
            <person name="Tao W."/>
        </authorList>
    </citation>
    <scope>NUCLEOTIDE SEQUENCE</scope>
    <source>
        <strain evidence="2">Chongqing</strain>
    </source>
</reference>